<evidence type="ECO:0000256" key="9">
    <source>
        <dbReference type="ARBA" id="ARBA00023125"/>
    </source>
</evidence>
<proteinExistence type="inferred from homology"/>
<dbReference type="PANTHER" id="PTHR33202">
    <property type="entry name" value="ZINC UPTAKE REGULATION PROTEIN"/>
    <property type="match status" value="1"/>
</dbReference>
<dbReference type="Gene3D" id="1.10.10.10">
    <property type="entry name" value="Winged helix-like DNA-binding domain superfamily/Winged helix DNA-binding domain"/>
    <property type="match status" value="1"/>
</dbReference>
<dbReference type="PANTHER" id="PTHR33202:SF2">
    <property type="entry name" value="FERRIC UPTAKE REGULATION PROTEIN"/>
    <property type="match status" value="1"/>
</dbReference>
<keyword evidence="6" id="KW-0479">Metal-binding</keyword>
<evidence type="ECO:0000256" key="2">
    <source>
        <dbReference type="ARBA" id="ARBA00007957"/>
    </source>
</evidence>
<evidence type="ECO:0000256" key="6">
    <source>
        <dbReference type="ARBA" id="ARBA00022723"/>
    </source>
</evidence>
<evidence type="ECO:0000256" key="5">
    <source>
        <dbReference type="ARBA" id="ARBA00022491"/>
    </source>
</evidence>
<name>A0ABP0RXY0_9DINO</name>
<reference evidence="12 13" key="1">
    <citation type="submission" date="2024-02" db="EMBL/GenBank/DDBJ databases">
        <authorList>
            <person name="Chen Y."/>
            <person name="Shah S."/>
            <person name="Dougan E. K."/>
            <person name="Thang M."/>
            <person name="Chan C."/>
        </authorList>
    </citation>
    <scope>NUCLEOTIDE SEQUENCE [LARGE SCALE GENOMIC DNA]</scope>
</reference>
<keyword evidence="10" id="KW-0804">Transcription</keyword>
<evidence type="ECO:0000256" key="1">
    <source>
        <dbReference type="ARBA" id="ARBA00004496"/>
    </source>
</evidence>
<dbReference type="CDD" id="cd07153">
    <property type="entry name" value="Fur_like"/>
    <property type="match status" value="1"/>
</dbReference>
<keyword evidence="8" id="KW-0805">Transcription regulation</keyword>
<dbReference type="EMBL" id="CAXAMM010039253">
    <property type="protein sequence ID" value="CAK9085188.1"/>
    <property type="molecule type" value="Genomic_DNA"/>
</dbReference>
<organism evidence="12 13">
    <name type="scientific">Durusdinium trenchii</name>
    <dbReference type="NCBI Taxonomy" id="1381693"/>
    <lineage>
        <taxon>Eukaryota</taxon>
        <taxon>Sar</taxon>
        <taxon>Alveolata</taxon>
        <taxon>Dinophyceae</taxon>
        <taxon>Suessiales</taxon>
        <taxon>Symbiodiniaceae</taxon>
        <taxon>Durusdinium</taxon>
    </lineage>
</organism>
<dbReference type="InterPro" id="IPR036388">
    <property type="entry name" value="WH-like_DNA-bd_sf"/>
</dbReference>
<evidence type="ECO:0000256" key="10">
    <source>
        <dbReference type="ARBA" id="ARBA00023163"/>
    </source>
</evidence>
<evidence type="ECO:0000256" key="8">
    <source>
        <dbReference type="ARBA" id="ARBA00023015"/>
    </source>
</evidence>
<comment type="subunit">
    <text evidence="3">Homodimer.</text>
</comment>
<gene>
    <name evidence="11" type="ORF">SCF082_LOCUS40363</name>
    <name evidence="12" type="ORF">SCF082_LOCUS49135</name>
</gene>
<evidence type="ECO:0000256" key="4">
    <source>
        <dbReference type="ARBA" id="ARBA00022490"/>
    </source>
</evidence>
<evidence type="ECO:0000256" key="3">
    <source>
        <dbReference type="ARBA" id="ARBA00011738"/>
    </source>
</evidence>
<keyword evidence="7" id="KW-0862">Zinc</keyword>
<evidence type="ECO:0000256" key="7">
    <source>
        <dbReference type="ARBA" id="ARBA00022833"/>
    </source>
</evidence>
<dbReference type="Gene3D" id="3.30.1490.190">
    <property type="match status" value="1"/>
</dbReference>
<keyword evidence="5" id="KW-0678">Repressor</keyword>
<evidence type="ECO:0000313" key="13">
    <source>
        <dbReference type="Proteomes" id="UP001642464"/>
    </source>
</evidence>
<comment type="caution">
    <text evidence="12">The sequence shown here is derived from an EMBL/GenBank/DDBJ whole genome shotgun (WGS) entry which is preliminary data.</text>
</comment>
<keyword evidence="4" id="KW-0963">Cytoplasm</keyword>
<accession>A0ABP0RXY0</accession>
<evidence type="ECO:0000313" key="11">
    <source>
        <dbReference type="EMBL" id="CAK9085188.1"/>
    </source>
</evidence>
<dbReference type="SUPFAM" id="SSF46785">
    <property type="entry name" value="Winged helix' DNA-binding domain"/>
    <property type="match status" value="1"/>
</dbReference>
<dbReference type="Pfam" id="PF01475">
    <property type="entry name" value="FUR"/>
    <property type="match status" value="1"/>
</dbReference>
<dbReference type="InterPro" id="IPR036390">
    <property type="entry name" value="WH_DNA-bd_sf"/>
</dbReference>
<dbReference type="InterPro" id="IPR002481">
    <property type="entry name" value="FUR"/>
</dbReference>
<protein>
    <submittedName>
        <fullName evidence="12">Ferric uptake regulation protein (Ferric uptake regulator)</fullName>
    </submittedName>
</protein>
<keyword evidence="13" id="KW-1185">Reference proteome</keyword>
<keyword evidence="9" id="KW-0238">DNA-binding</keyword>
<comment type="subcellular location">
    <subcellularLocation>
        <location evidence="1">Cytoplasm</location>
    </subcellularLocation>
</comment>
<comment type="similarity">
    <text evidence="2">Belongs to the Fur family.</text>
</comment>
<sequence>MAVSPEEKYREFLATKNQRMTRERAIIVDEVFSSHEHFDAEQLIQRLAQRTDGRRVSRSTIYRSLALLEEAGLIRRVARQDDRDVFEHDYGYPQHDHLICNRCGTLLEFHSEEITQVLEKVAREHGFRIEGHRLEVNGLCDRCCRPPETRPKKLNLL</sequence>
<dbReference type="InterPro" id="IPR043135">
    <property type="entry name" value="Fur_C"/>
</dbReference>
<dbReference type="EMBL" id="CAXAMM010042539">
    <property type="protein sequence ID" value="CAK9105422.1"/>
    <property type="molecule type" value="Genomic_DNA"/>
</dbReference>
<dbReference type="Proteomes" id="UP001642464">
    <property type="component" value="Unassembled WGS sequence"/>
</dbReference>
<evidence type="ECO:0000313" key="12">
    <source>
        <dbReference type="EMBL" id="CAK9105422.1"/>
    </source>
</evidence>